<keyword evidence="3" id="KW-0436">Ligase</keyword>
<accession>A0A5D0H2D7</accession>
<dbReference type="EMBL" id="VSDQ01000893">
    <property type="protein sequence ID" value="TYA64107.1"/>
    <property type="molecule type" value="Genomic_DNA"/>
</dbReference>
<feature type="non-terminal residue" evidence="3">
    <location>
        <position position="31"/>
    </location>
</feature>
<keyword evidence="4" id="KW-1185">Reference proteome</keyword>
<organism evidence="3 4">
    <name type="scientific">Seonamhaeicola marinus</name>
    <dbReference type="NCBI Taxonomy" id="1912246"/>
    <lineage>
        <taxon>Bacteria</taxon>
        <taxon>Pseudomonadati</taxon>
        <taxon>Bacteroidota</taxon>
        <taxon>Flavobacteriia</taxon>
        <taxon>Flavobacteriales</taxon>
        <taxon>Flavobacteriaceae</taxon>
    </lineage>
</organism>
<evidence type="ECO:0000259" key="2">
    <source>
        <dbReference type="Pfam" id="PF18030"/>
    </source>
</evidence>
<dbReference type="GO" id="GO:0005840">
    <property type="term" value="C:ribosome"/>
    <property type="evidence" value="ECO:0007669"/>
    <property type="project" value="UniProtKB-KW"/>
</dbReference>
<dbReference type="Pfam" id="PF18030">
    <property type="entry name" value="Rimk_N"/>
    <property type="match status" value="1"/>
</dbReference>
<evidence type="ECO:0000313" key="4">
    <source>
        <dbReference type="Proteomes" id="UP000323930"/>
    </source>
</evidence>
<evidence type="ECO:0000313" key="3">
    <source>
        <dbReference type="EMBL" id="TYA64107.1"/>
    </source>
</evidence>
<name>A0A5D0H2D7_9FLAO</name>
<sequence>MNIVILSRNTNLYSTERLIEEGEKRGHQIEV</sequence>
<dbReference type="AlphaFoldDB" id="A0A5D0H2D7"/>
<keyword evidence="3" id="KW-0687">Ribonucleoprotein</keyword>
<comment type="cofactor">
    <cofactor evidence="1">
        <name>Mg(2+)</name>
        <dbReference type="ChEBI" id="CHEBI:18420"/>
    </cofactor>
</comment>
<protein>
    <submittedName>
        <fullName evidence="3">30S ribosomal protein S6--L-glutamate ligase</fullName>
    </submittedName>
</protein>
<dbReference type="Gene3D" id="3.40.50.20">
    <property type="match status" value="1"/>
</dbReference>
<dbReference type="Proteomes" id="UP000323930">
    <property type="component" value="Unassembled WGS sequence"/>
</dbReference>
<keyword evidence="3" id="KW-0689">Ribosomal protein</keyword>
<comment type="caution">
    <text evidence="3">The sequence shown here is derived from an EMBL/GenBank/DDBJ whole genome shotgun (WGS) entry which is preliminary data.</text>
</comment>
<proteinExistence type="predicted"/>
<evidence type="ECO:0000256" key="1">
    <source>
        <dbReference type="ARBA" id="ARBA00001946"/>
    </source>
</evidence>
<dbReference type="InterPro" id="IPR041107">
    <property type="entry name" value="Rimk_N"/>
</dbReference>
<dbReference type="GO" id="GO:0016874">
    <property type="term" value="F:ligase activity"/>
    <property type="evidence" value="ECO:0007669"/>
    <property type="project" value="UniProtKB-KW"/>
</dbReference>
<feature type="domain" description="RimK preATP-grasp" evidence="2">
    <location>
        <begin position="1"/>
        <end position="31"/>
    </location>
</feature>
<gene>
    <name evidence="3" type="ORF">FUA24_24650</name>
</gene>
<reference evidence="3 4" key="1">
    <citation type="submission" date="2019-08" db="EMBL/GenBank/DDBJ databases">
        <title>Seonamhaeicola sediminis sp. nov., isolated from marine sediment.</title>
        <authorList>
            <person name="Cao W.R."/>
        </authorList>
    </citation>
    <scope>NUCLEOTIDE SEQUENCE [LARGE SCALE GENOMIC DNA]</scope>
    <source>
        <strain evidence="3 4">B011</strain>
    </source>
</reference>